<keyword evidence="2" id="KW-1003">Cell membrane</keyword>
<keyword evidence="6 10" id="KW-1133">Transmembrane helix</keyword>
<dbReference type="InterPro" id="IPR004117">
    <property type="entry name" value="7tm6_olfct_rcpt"/>
</dbReference>
<dbReference type="EMBL" id="ADTU01014965">
    <property type="status" value="NOT_ANNOTATED_CDS"/>
    <property type="molecule type" value="Genomic_DNA"/>
</dbReference>
<protein>
    <recommendedName>
        <fullName evidence="13">Odorant receptor</fullName>
    </recommendedName>
</protein>
<keyword evidence="4 10" id="KW-0812">Transmembrane</keyword>
<feature type="transmembrane region" description="Helical" evidence="10">
    <location>
        <begin position="33"/>
        <end position="53"/>
    </location>
</feature>
<evidence type="ECO:0000256" key="3">
    <source>
        <dbReference type="ARBA" id="ARBA00022606"/>
    </source>
</evidence>
<reference evidence="11" key="2">
    <citation type="submission" date="2016-04" db="UniProtKB">
        <authorList>
            <consortium name="EnsemblMetazoa"/>
        </authorList>
    </citation>
    <scope>IDENTIFICATION</scope>
</reference>
<dbReference type="AlphaFoldDB" id="A0A158NG49"/>
<keyword evidence="7 10" id="KW-0472">Membrane</keyword>
<evidence type="ECO:0000256" key="6">
    <source>
        <dbReference type="ARBA" id="ARBA00022989"/>
    </source>
</evidence>
<dbReference type="InParanoid" id="A0A158NG49"/>
<keyword evidence="9" id="KW-0807">Transducer</keyword>
<gene>
    <name evidence="11" type="primary">105619598</name>
</gene>
<dbReference type="OrthoDB" id="7552777at2759"/>
<dbReference type="Proteomes" id="UP000005205">
    <property type="component" value="Unassembled WGS sequence"/>
</dbReference>
<dbReference type="KEGG" id="acep:105619598"/>
<accession>A0A158NG49</accession>
<evidence type="ECO:0000256" key="8">
    <source>
        <dbReference type="ARBA" id="ARBA00023170"/>
    </source>
</evidence>
<dbReference type="Pfam" id="PF02949">
    <property type="entry name" value="7tm_6"/>
    <property type="match status" value="1"/>
</dbReference>
<evidence type="ECO:0000256" key="9">
    <source>
        <dbReference type="ARBA" id="ARBA00023224"/>
    </source>
</evidence>
<feature type="transmembrane region" description="Helical" evidence="10">
    <location>
        <begin position="6"/>
        <end position="26"/>
    </location>
</feature>
<evidence type="ECO:0000256" key="10">
    <source>
        <dbReference type="SAM" id="Phobius"/>
    </source>
</evidence>
<dbReference type="PANTHER" id="PTHR21137:SF35">
    <property type="entry name" value="ODORANT RECEPTOR 19A-RELATED"/>
    <property type="match status" value="1"/>
</dbReference>
<evidence type="ECO:0000313" key="12">
    <source>
        <dbReference type="Proteomes" id="UP000005205"/>
    </source>
</evidence>
<evidence type="ECO:0000256" key="7">
    <source>
        <dbReference type="ARBA" id="ARBA00023136"/>
    </source>
</evidence>
<dbReference type="GO" id="GO:0004984">
    <property type="term" value="F:olfactory receptor activity"/>
    <property type="evidence" value="ECO:0007669"/>
    <property type="project" value="InterPro"/>
</dbReference>
<keyword evidence="5" id="KW-0552">Olfaction</keyword>
<reference evidence="12" key="1">
    <citation type="journal article" date="2011" name="PLoS Genet.">
        <title>The genome sequence of the leaf-cutter ant Atta cephalotes reveals insights into its obligate symbiotic lifestyle.</title>
        <authorList>
            <person name="Suen G."/>
            <person name="Teiling C."/>
            <person name="Li L."/>
            <person name="Holt C."/>
            <person name="Abouheif E."/>
            <person name="Bornberg-Bauer E."/>
            <person name="Bouffard P."/>
            <person name="Caldera E.J."/>
            <person name="Cash E."/>
            <person name="Cavanaugh A."/>
            <person name="Denas O."/>
            <person name="Elhaik E."/>
            <person name="Fave M.J."/>
            <person name="Gadau J."/>
            <person name="Gibson J.D."/>
            <person name="Graur D."/>
            <person name="Grubbs K.J."/>
            <person name="Hagen D.E."/>
            <person name="Harkins T.T."/>
            <person name="Helmkampf M."/>
            <person name="Hu H."/>
            <person name="Johnson B.R."/>
            <person name="Kim J."/>
            <person name="Marsh S.E."/>
            <person name="Moeller J.A."/>
            <person name="Munoz-Torres M.C."/>
            <person name="Murphy M.C."/>
            <person name="Naughton M.C."/>
            <person name="Nigam S."/>
            <person name="Overson R."/>
            <person name="Rajakumar R."/>
            <person name="Reese J.T."/>
            <person name="Scott J.J."/>
            <person name="Smith C.R."/>
            <person name="Tao S."/>
            <person name="Tsutsui N.D."/>
            <person name="Viljakainen L."/>
            <person name="Wissler L."/>
            <person name="Yandell M.D."/>
            <person name="Zimmer F."/>
            <person name="Taylor J."/>
            <person name="Slater S.C."/>
            <person name="Clifton S.W."/>
            <person name="Warren W.C."/>
            <person name="Elsik C.G."/>
            <person name="Smith C.D."/>
            <person name="Weinstock G.M."/>
            <person name="Gerardo N.M."/>
            <person name="Currie C.R."/>
        </authorList>
    </citation>
    <scope>NUCLEOTIDE SEQUENCE [LARGE SCALE GENOMIC DNA]</scope>
</reference>
<keyword evidence="8" id="KW-0675">Receptor</keyword>
<organism evidence="11 12">
    <name type="scientific">Atta cephalotes</name>
    <name type="common">Leafcutter ant</name>
    <dbReference type="NCBI Taxonomy" id="12957"/>
    <lineage>
        <taxon>Eukaryota</taxon>
        <taxon>Metazoa</taxon>
        <taxon>Ecdysozoa</taxon>
        <taxon>Arthropoda</taxon>
        <taxon>Hexapoda</taxon>
        <taxon>Insecta</taxon>
        <taxon>Pterygota</taxon>
        <taxon>Neoptera</taxon>
        <taxon>Endopterygota</taxon>
        <taxon>Hymenoptera</taxon>
        <taxon>Apocrita</taxon>
        <taxon>Aculeata</taxon>
        <taxon>Formicoidea</taxon>
        <taxon>Formicidae</taxon>
        <taxon>Myrmicinae</taxon>
        <taxon>Atta</taxon>
    </lineage>
</organism>
<evidence type="ECO:0008006" key="13">
    <source>
        <dbReference type="Google" id="ProtNLM"/>
    </source>
</evidence>
<sequence length="128" mass="14719">MFFCLAQIFVVSLCFNFVRIFQIILTEKAINEALLPMLYAAIFILYLFISNSIGQNMTDHNNYVFATAYRVEWYIAPLHIQKIIFFLLIKGAKNFHLNLGGLFIPSLECFTTLVKASVSYFTVILSTQ</sequence>
<dbReference type="GO" id="GO:0005886">
    <property type="term" value="C:plasma membrane"/>
    <property type="evidence" value="ECO:0007669"/>
    <property type="project" value="UniProtKB-SubCell"/>
</dbReference>
<name>A0A158NG49_ATTCE</name>
<proteinExistence type="predicted"/>
<dbReference type="GO" id="GO:0005549">
    <property type="term" value="F:odorant binding"/>
    <property type="evidence" value="ECO:0007669"/>
    <property type="project" value="InterPro"/>
</dbReference>
<keyword evidence="12" id="KW-1185">Reference proteome</keyword>
<dbReference type="PANTHER" id="PTHR21137">
    <property type="entry name" value="ODORANT RECEPTOR"/>
    <property type="match status" value="1"/>
</dbReference>
<keyword evidence="3" id="KW-0716">Sensory transduction</keyword>
<evidence type="ECO:0000256" key="1">
    <source>
        <dbReference type="ARBA" id="ARBA00004651"/>
    </source>
</evidence>
<dbReference type="EnsemblMetazoa" id="XM_012201117.1">
    <property type="protein sequence ID" value="XP_012056507.1"/>
    <property type="gene ID" value="LOC105619598"/>
</dbReference>
<dbReference type="GO" id="GO:0007165">
    <property type="term" value="P:signal transduction"/>
    <property type="evidence" value="ECO:0007669"/>
    <property type="project" value="UniProtKB-KW"/>
</dbReference>
<comment type="subcellular location">
    <subcellularLocation>
        <location evidence="1">Cell membrane</location>
        <topology evidence="1">Multi-pass membrane protein</topology>
    </subcellularLocation>
</comment>
<evidence type="ECO:0000256" key="5">
    <source>
        <dbReference type="ARBA" id="ARBA00022725"/>
    </source>
</evidence>
<evidence type="ECO:0000256" key="4">
    <source>
        <dbReference type="ARBA" id="ARBA00022692"/>
    </source>
</evidence>
<evidence type="ECO:0000256" key="2">
    <source>
        <dbReference type="ARBA" id="ARBA00022475"/>
    </source>
</evidence>
<evidence type="ECO:0000313" key="11">
    <source>
        <dbReference type="EnsemblMetazoa" id="XP_012056507.1"/>
    </source>
</evidence>